<dbReference type="PANTHER" id="PTHR24276">
    <property type="entry name" value="POLYSERASE-RELATED"/>
    <property type="match status" value="1"/>
</dbReference>
<evidence type="ECO:0000256" key="4">
    <source>
        <dbReference type="ARBA" id="ARBA00022825"/>
    </source>
</evidence>
<dbReference type="GO" id="GO:0050832">
    <property type="term" value="P:defense response to fungus"/>
    <property type="evidence" value="ECO:0007669"/>
    <property type="project" value="EnsemblMetazoa"/>
</dbReference>
<feature type="signal peptide" evidence="6">
    <location>
        <begin position="1"/>
        <end position="17"/>
    </location>
</feature>
<dbReference type="OMA" id="YRAKTFT"/>
<dbReference type="STRING" id="7238.B4HV70"/>
<dbReference type="Gene3D" id="2.40.10.10">
    <property type="entry name" value="Trypsin-like serine proteases"/>
    <property type="match status" value="1"/>
</dbReference>
<evidence type="ECO:0000256" key="2">
    <source>
        <dbReference type="ARBA" id="ARBA00022729"/>
    </source>
</evidence>
<proteinExistence type="predicted"/>
<organism evidence="9">
    <name type="scientific">Drosophila sechellia</name>
    <name type="common">Fruit fly</name>
    <dbReference type="NCBI Taxonomy" id="7238"/>
    <lineage>
        <taxon>Eukaryota</taxon>
        <taxon>Metazoa</taxon>
        <taxon>Ecdysozoa</taxon>
        <taxon>Arthropoda</taxon>
        <taxon>Hexapoda</taxon>
        <taxon>Insecta</taxon>
        <taxon>Pterygota</taxon>
        <taxon>Neoptera</taxon>
        <taxon>Endopterygota</taxon>
        <taxon>Diptera</taxon>
        <taxon>Brachycera</taxon>
        <taxon>Muscomorpha</taxon>
        <taxon>Ephydroidea</taxon>
        <taxon>Drosophilidae</taxon>
        <taxon>Drosophila</taxon>
        <taxon>Sophophora</taxon>
    </lineage>
</organism>
<protein>
    <submittedName>
        <fullName evidence="8">GM13757</fullName>
    </submittedName>
</protein>
<evidence type="ECO:0000256" key="3">
    <source>
        <dbReference type="ARBA" id="ARBA00022801"/>
    </source>
</evidence>
<dbReference type="Pfam" id="PF00089">
    <property type="entry name" value="Trypsin"/>
    <property type="match status" value="1"/>
</dbReference>
<dbReference type="FunFam" id="2.40.10.10:FF:000223">
    <property type="entry name" value="GM13756"/>
    <property type="match status" value="1"/>
</dbReference>
<dbReference type="GO" id="GO:0006508">
    <property type="term" value="P:proteolysis"/>
    <property type="evidence" value="ECO:0007669"/>
    <property type="project" value="UniProtKB-KW"/>
</dbReference>
<dbReference type="SMART" id="SM00020">
    <property type="entry name" value="Tryp_SPc"/>
    <property type="match status" value="1"/>
</dbReference>
<feature type="chain" id="PRO_5002809521" evidence="6">
    <location>
        <begin position="18"/>
        <end position="271"/>
    </location>
</feature>
<dbReference type="KEGG" id="dse:6611148"/>
<feature type="domain" description="Peptidase S1" evidence="7">
    <location>
        <begin position="26"/>
        <end position="250"/>
    </location>
</feature>
<dbReference type="GO" id="GO:0004252">
    <property type="term" value="F:serine-type endopeptidase activity"/>
    <property type="evidence" value="ECO:0007669"/>
    <property type="project" value="InterPro"/>
</dbReference>
<name>B4HV70_DROSE</name>
<keyword evidence="4" id="KW-0720">Serine protease</keyword>
<dbReference type="SUPFAM" id="SSF50494">
    <property type="entry name" value="Trypsin-like serine proteases"/>
    <property type="match status" value="1"/>
</dbReference>
<dbReference type="GO" id="GO:0045087">
    <property type="term" value="P:innate immune response"/>
    <property type="evidence" value="ECO:0007669"/>
    <property type="project" value="EnsemblMetazoa"/>
</dbReference>
<evidence type="ECO:0000256" key="6">
    <source>
        <dbReference type="SAM" id="SignalP"/>
    </source>
</evidence>
<evidence type="ECO:0000313" key="9">
    <source>
        <dbReference type="Proteomes" id="UP000001292"/>
    </source>
</evidence>
<dbReference type="SMR" id="B4HV70"/>
<dbReference type="GO" id="GO:0050830">
    <property type="term" value="P:defense response to Gram-positive bacterium"/>
    <property type="evidence" value="ECO:0007669"/>
    <property type="project" value="EnsemblMetazoa"/>
</dbReference>
<dbReference type="EMBL" id="CH480817">
    <property type="protein sequence ID" value="EDW50841.1"/>
    <property type="molecule type" value="Genomic_DNA"/>
</dbReference>
<dbReference type="PROSITE" id="PS50240">
    <property type="entry name" value="TRYPSIN_DOM"/>
    <property type="match status" value="1"/>
</dbReference>
<dbReference type="InterPro" id="IPR050430">
    <property type="entry name" value="Peptidase_S1"/>
</dbReference>
<keyword evidence="2 6" id="KW-0732">Signal</keyword>
<evidence type="ECO:0000256" key="1">
    <source>
        <dbReference type="ARBA" id="ARBA00022670"/>
    </source>
</evidence>
<dbReference type="GO" id="GO:0160032">
    <property type="term" value="P:Toll receptor ligand protein activation cascade"/>
    <property type="evidence" value="ECO:0007669"/>
    <property type="project" value="EnsemblMetazoa"/>
</dbReference>
<keyword evidence="5" id="KW-1015">Disulfide bond</keyword>
<evidence type="ECO:0000259" key="7">
    <source>
        <dbReference type="PROSITE" id="PS50240"/>
    </source>
</evidence>
<keyword evidence="9" id="KW-1185">Reference proteome</keyword>
<reference evidence="8 9" key="1">
    <citation type="journal article" date="2007" name="Nature">
        <title>Evolution of genes and genomes on the Drosophila phylogeny.</title>
        <authorList>
            <consortium name="Drosophila 12 Genomes Consortium"/>
            <person name="Clark A.G."/>
            <person name="Eisen M.B."/>
            <person name="Smith D.R."/>
            <person name="Bergman C.M."/>
            <person name="Oliver B."/>
            <person name="Markow T.A."/>
            <person name="Kaufman T.C."/>
            <person name="Kellis M."/>
            <person name="Gelbart W."/>
            <person name="Iyer V.N."/>
            <person name="Pollard D.A."/>
            <person name="Sackton T.B."/>
            <person name="Larracuente A.M."/>
            <person name="Singh N.D."/>
            <person name="Abad J.P."/>
            <person name="Abt D.N."/>
            <person name="Adryan B."/>
            <person name="Aguade M."/>
            <person name="Akashi H."/>
            <person name="Anderson W.W."/>
            <person name="Aquadro C.F."/>
            <person name="Ardell D.H."/>
            <person name="Arguello R."/>
            <person name="Artieri C.G."/>
            <person name="Barbash D.A."/>
            <person name="Barker D."/>
            <person name="Barsanti P."/>
            <person name="Batterham P."/>
            <person name="Batzoglou S."/>
            <person name="Begun D."/>
            <person name="Bhutkar A."/>
            <person name="Blanco E."/>
            <person name="Bosak S.A."/>
            <person name="Bradley R.K."/>
            <person name="Brand A.D."/>
            <person name="Brent M.R."/>
            <person name="Brooks A.N."/>
            <person name="Brown R.H."/>
            <person name="Butlin R.K."/>
            <person name="Caggese C."/>
            <person name="Calvi B.R."/>
            <person name="Bernardo de Carvalho A."/>
            <person name="Caspi A."/>
            <person name="Castrezana S."/>
            <person name="Celniker S.E."/>
            <person name="Chang J.L."/>
            <person name="Chapple C."/>
            <person name="Chatterji S."/>
            <person name="Chinwalla A."/>
            <person name="Civetta A."/>
            <person name="Clifton S.W."/>
            <person name="Comeron J.M."/>
            <person name="Costello J.C."/>
            <person name="Coyne J.A."/>
            <person name="Daub J."/>
            <person name="David R.G."/>
            <person name="Delcher A.L."/>
            <person name="Delehaunty K."/>
            <person name="Do C.B."/>
            <person name="Ebling H."/>
            <person name="Edwards K."/>
            <person name="Eickbush T."/>
            <person name="Evans J.D."/>
            <person name="Filipski A."/>
            <person name="Findeiss S."/>
            <person name="Freyhult E."/>
            <person name="Fulton L."/>
            <person name="Fulton R."/>
            <person name="Garcia A.C."/>
            <person name="Gardiner A."/>
            <person name="Garfield D.A."/>
            <person name="Garvin B.E."/>
            <person name="Gibson G."/>
            <person name="Gilbert D."/>
            <person name="Gnerre S."/>
            <person name="Godfrey J."/>
            <person name="Good R."/>
            <person name="Gotea V."/>
            <person name="Gravely B."/>
            <person name="Greenberg A.J."/>
            <person name="Griffiths-Jones S."/>
            <person name="Gross S."/>
            <person name="Guigo R."/>
            <person name="Gustafson E.A."/>
            <person name="Haerty W."/>
            <person name="Hahn M.W."/>
            <person name="Halligan D.L."/>
            <person name="Halpern A.L."/>
            <person name="Halter G.M."/>
            <person name="Han M.V."/>
            <person name="Heger A."/>
            <person name="Hillier L."/>
            <person name="Hinrichs A.S."/>
            <person name="Holmes I."/>
            <person name="Hoskins R.A."/>
            <person name="Hubisz M.J."/>
            <person name="Hultmark D."/>
            <person name="Huntley M.A."/>
            <person name="Jaffe D.B."/>
            <person name="Jagadeeshan S."/>
            <person name="Jeck W.R."/>
            <person name="Johnson J."/>
            <person name="Jones C.D."/>
            <person name="Jordan W.C."/>
            <person name="Karpen G.H."/>
            <person name="Kataoka E."/>
            <person name="Keightley P.D."/>
            <person name="Kheradpour P."/>
            <person name="Kirkness E.F."/>
            <person name="Koerich L.B."/>
            <person name="Kristiansen K."/>
            <person name="Kudrna D."/>
            <person name="Kulathinal R.J."/>
            <person name="Kumar S."/>
            <person name="Kwok R."/>
            <person name="Lander E."/>
            <person name="Langley C.H."/>
            <person name="Lapoint R."/>
            <person name="Lazzaro B.P."/>
            <person name="Lee S.J."/>
            <person name="Levesque L."/>
            <person name="Li R."/>
            <person name="Lin C.F."/>
            <person name="Lin M.F."/>
            <person name="Lindblad-Toh K."/>
            <person name="Llopart A."/>
            <person name="Long M."/>
            <person name="Low L."/>
            <person name="Lozovsky E."/>
            <person name="Lu J."/>
            <person name="Luo M."/>
            <person name="Machado C.A."/>
            <person name="Makalowski W."/>
            <person name="Marzo M."/>
            <person name="Matsuda M."/>
            <person name="Matzkin L."/>
            <person name="McAllister B."/>
            <person name="McBride C.S."/>
            <person name="McKernan B."/>
            <person name="McKernan K."/>
            <person name="Mendez-Lago M."/>
            <person name="Minx P."/>
            <person name="Mollenhauer M.U."/>
            <person name="Montooth K."/>
            <person name="Mount S.M."/>
            <person name="Mu X."/>
            <person name="Myers E."/>
            <person name="Negre B."/>
            <person name="Newfeld S."/>
            <person name="Nielsen R."/>
            <person name="Noor M.A."/>
            <person name="O'Grady P."/>
            <person name="Pachter L."/>
            <person name="Papaceit M."/>
            <person name="Parisi M.J."/>
            <person name="Parisi M."/>
            <person name="Parts L."/>
            <person name="Pedersen J.S."/>
            <person name="Pesole G."/>
            <person name="Phillippy A.M."/>
            <person name="Ponting C.P."/>
            <person name="Pop M."/>
            <person name="Porcelli D."/>
            <person name="Powell J.R."/>
            <person name="Prohaska S."/>
            <person name="Pruitt K."/>
            <person name="Puig M."/>
            <person name="Quesneville H."/>
            <person name="Ram K.R."/>
            <person name="Rand D."/>
            <person name="Rasmussen M.D."/>
            <person name="Reed L.K."/>
            <person name="Reenan R."/>
            <person name="Reily A."/>
            <person name="Remington K.A."/>
            <person name="Rieger T.T."/>
            <person name="Ritchie M.G."/>
            <person name="Robin C."/>
            <person name="Rogers Y.H."/>
            <person name="Rohde C."/>
            <person name="Rozas J."/>
            <person name="Rubenfield M.J."/>
            <person name="Ruiz A."/>
            <person name="Russo S."/>
            <person name="Salzberg S.L."/>
            <person name="Sanchez-Gracia A."/>
            <person name="Saranga D.J."/>
            <person name="Sato H."/>
            <person name="Schaeffer S.W."/>
            <person name="Schatz M.C."/>
            <person name="Schlenke T."/>
            <person name="Schwartz R."/>
            <person name="Segarra C."/>
            <person name="Singh R.S."/>
            <person name="Sirot L."/>
            <person name="Sirota M."/>
            <person name="Sisneros N.B."/>
            <person name="Smith C.D."/>
            <person name="Smith T.F."/>
            <person name="Spieth J."/>
            <person name="Stage D.E."/>
            <person name="Stark A."/>
            <person name="Stephan W."/>
            <person name="Strausberg R.L."/>
            <person name="Strempel S."/>
            <person name="Sturgill D."/>
            <person name="Sutton G."/>
            <person name="Sutton G.G."/>
            <person name="Tao W."/>
            <person name="Teichmann S."/>
            <person name="Tobari Y.N."/>
            <person name="Tomimura Y."/>
            <person name="Tsolas J.M."/>
            <person name="Valente V.L."/>
            <person name="Venter E."/>
            <person name="Venter J.C."/>
            <person name="Vicario S."/>
            <person name="Vieira F.G."/>
            <person name="Vilella A.J."/>
            <person name="Villasante A."/>
            <person name="Walenz B."/>
            <person name="Wang J."/>
            <person name="Wasserman M."/>
            <person name="Watts T."/>
            <person name="Wilson D."/>
            <person name="Wilson R.K."/>
            <person name="Wing R.A."/>
            <person name="Wolfner M.F."/>
            <person name="Wong A."/>
            <person name="Wong G.K."/>
            <person name="Wu C.I."/>
            <person name="Wu G."/>
            <person name="Yamamoto D."/>
            <person name="Yang H.P."/>
            <person name="Yang S.P."/>
            <person name="Yorke J.A."/>
            <person name="Yoshida K."/>
            <person name="Zdobnov E."/>
            <person name="Zhang P."/>
            <person name="Zhang Y."/>
            <person name="Zimin A.V."/>
            <person name="Baldwin J."/>
            <person name="Abdouelleil A."/>
            <person name="Abdulkadir J."/>
            <person name="Abebe A."/>
            <person name="Abera B."/>
            <person name="Abreu J."/>
            <person name="Acer S.C."/>
            <person name="Aftuck L."/>
            <person name="Alexander A."/>
            <person name="An P."/>
            <person name="Anderson E."/>
            <person name="Anderson S."/>
            <person name="Arachi H."/>
            <person name="Azer M."/>
            <person name="Bachantsang P."/>
            <person name="Barry A."/>
            <person name="Bayul T."/>
            <person name="Berlin A."/>
            <person name="Bessette D."/>
            <person name="Bloom T."/>
            <person name="Blye J."/>
            <person name="Boguslavskiy L."/>
            <person name="Bonnet C."/>
            <person name="Boukhgalter B."/>
            <person name="Bourzgui I."/>
            <person name="Brown A."/>
            <person name="Cahill P."/>
            <person name="Channer S."/>
            <person name="Cheshatsang Y."/>
            <person name="Chuda L."/>
            <person name="Citroen M."/>
            <person name="Collymore A."/>
            <person name="Cooke P."/>
            <person name="Costello M."/>
            <person name="D'Aco K."/>
            <person name="Daza R."/>
            <person name="De Haan G."/>
            <person name="DeGray S."/>
            <person name="DeMaso C."/>
            <person name="Dhargay N."/>
            <person name="Dooley K."/>
            <person name="Dooley E."/>
            <person name="Doricent M."/>
            <person name="Dorje P."/>
            <person name="Dorjee K."/>
            <person name="Dupes A."/>
            <person name="Elong R."/>
            <person name="Falk J."/>
            <person name="Farina A."/>
            <person name="Faro S."/>
            <person name="Ferguson D."/>
            <person name="Fisher S."/>
            <person name="Foley C.D."/>
            <person name="Franke A."/>
            <person name="Friedrich D."/>
            <person name="Gadbois L."/>
            <person name="Gearin G."/>
            <person name="Gearin C.R."/>
            <person name="Giannoukos G."/>
            <person name="Goode T."/>
            <person name="Graham J."/>
            <person name="Grandbois E."/>
            <person name="Grewal S."/>
            <person name="Gyaltsen K."/>
            <person name="Hafez N."/>
            <person name="Hagos B."/>
            <person name="Hall J."/>
            <person name="Henson C."/>
            <person name="Hollinger A."/>
            <person name="Honan T."/>
            <person name="Huard M.D."/>
            <person name="Hughes L."/>
            <person name="Hurhula B."/>
            <person name="Husby M.E."/>
            <person name="Kamat A."/>
            <person name="Kanga B."/>
            <person name="Kashin S."/>
            <person name="Khazanovich D."/>
            <person name="Kisner P."/>
            <person name="Lance K."/>
            <person name="Lara M."/>
            <person name="Lee W."/>
            <person name="Lennon N."/>
            <person name="Letendre F."/>
            <person name="LeVine R."/>
            <person name="Lipovsky A."/>
            <person name="Liu X."/>
            <person name="Liu J."/>
            <person name="Liu S."/>
            <person name="Lokyitsang T."/>
            <person name="Lokyitsang Y."/>
            <person name="Lubonja R."/>
            <person name="Lui A."/>
            <person name="MacDonald P."/>
            <person name="Magnisalis V."/>
            <person name="Maru K."/>
            <person name="Matthews C."/>
            <person name="McCusker W."/>
            <person name="McDonough S."/>
            <person name="Mehta T."/>
            <person name="Meldrim J."/>
            <person name="Meneus L."/>
            <person name="Mihai O."/>
            <person name="Mihalev A."/>
            <person name="Mihova T."/>
            <person name="Mittelman R."/>
            <person name="Mlenga V."/>
            <person name="Montmayeur A."/>
            <person name="Mulrain L."/>
            <person name="Navidi A."/>
            <person name="Naylor J."/>
            <person name="Negash T."/>
            <person name="Nguyen T."/>
            <person name="Nguyen N."/>
            <person name="Nicol R."/>
            <person name="Norbu C."/>
            <person name="Norbu N."/>
            <person name="Novod N."/>
            <person name="O'Neill B."/>
            <person name="Osman S."/>
            <person name="Markiewicz E."/>
            <person name="Oyono O.L."/>
            <person name="Patti C."/>
            <person name="Phunkhang P."/>
            <person name="Pierre F."/>
            <person name="Priest M."/>
            <person name="Raghuraman S."/>
            <person name="Rege F."/>
            <person name="Reyes R."/>
            <person name="Rise C."/>
            <person name="Rogov P."/>
            <person name="Ross K."/>
            <person name="Ryan E."/>
            <person name="Settipalli S."/>
            <person name="Shea T."/>
            <person name="Sherpa N."/>
            <person name="Shi L."/>
            <person name="Shih D."/>
            <person name="Sparrow T."/>
            <person name="Spaulding J."/>
            <person name="Stalker J."/>
            <person name="Stange-Thomann N."/>
            <person name="Stavropoulos S."/>
            <person name="Stone C."/>
            <person name="Strader C."/>
            <person name="Tesfaye S."/>
            <person name="Thomson T."/>
            <person name="Thoulutsang Y."/>
            <person name="Thoulutsang D."/>
            <person name="Topham K."/>
            <person name="Topping I."/>
            <person name="Tsamla T."/>
            <person name="Vassiliev H."/>
            <person name="Vo A."/>
            <person name="Wangchuk T."/>
            <person name="Wangdi T."/>
            <person name="Weiand M."/>
            <person name="Wilkinson J."/>
            <person name="Wilson A."/>
            <person name="Yadav S."/>
            <person name="Young G."/>
            <person name="Yu Q."/>
            <person name="Zembek L."/>
            <person name="Zhong D."/>
            <person name="Zimmer A."/>
            <person name="Zwirko Z."/>
            <person name="Jaffe D.B."/>
            <person name="Alvarez P."/>
            <person name="Brockman W."/>
            <person name="Butler J."/>
            <person name="Chin C."/>
            <person name="Gnerre S."/>
            <person name="Grabherr M."/>
            <person name="Kleber M."/>
            <person name="Mauceli E."/>
            <person name="MacCallum I."/>
        </authorList>
    </citation>
    <scope>NUCLEOTIDE SEQUENCE [LARGE SCALE GENOMIC DNA]</scope>
    <source>
        <strain evidence="9">Rob3c / Tucson 14021-0248.25</strain>
    </source>
</reference>
<dbReference type="InterPro" id="IPR009003">
    <property type="entry name" value="Peptidase_S1_PA"/>
</dbReference>
<dbReference type="InterPro" id="IPR043504">
    <property type="entry name" value="Peptidase_S1_PA_chymotrypsin"/>
</dbReference>
<dbReference type="Proteomes" id="UP000001292">
    <property type="component" value="Unassembled WGS sequence"/>
</dbReference>
<sequence>MKLVVTLLVLSLTVSVGEKNKLSPRIAGGYRAKTFTIIYLVGIVFFKSQTSSLNYGAGTIISNQWILTVKTVLKYSYIEVHLASRRSYRGFDIIRIYRENFRFHYDKNHVIALVKCPYQKFDRRMGRVRVPAYDARFDRYVGNMTVVCGYGTEKRHAKLPEWMRCIEVEVITNTECAKYYTPLKWYEMCTSGEGFKGVCEGDIGGAVVTMGPSPTFIGIIWLMPENCSSGYPSVHIRVSDHIKWIKYVSGVGFCEYSNVNYFFTNKSEWIY</sequence>
<dbReference type="GO" id="GO:0050829">
    <property type="term" value="P:defense response to Gram-negative bacterium"/>
    <property type="evidence" value="ECO:0007669"/>
    <property type="project" value="EnsemblMetazoa"/>
</dbReference>
<accession>B4HV70</accession>
<evidence type="ECO:0000313" key="8">
    <source>
        <dbReference type="EMBL" id="EDW50841.1"/>
    </source>
</evidence>
<gene>
    <name evidence="8" type="primary">Dsec\GM13757</name>
    <name evidence="8" type="ORF">Dsec_GM13757</name>
</gene>
<dbReference type="AlphaFoldDB" id="B4HV70"/>
<dbReference type="PhylomeDB" id="B4HV70"/>
<dbReference type="InterPro" id="IPR001254">
    <property type="entry name" value="Trypsin_dom"/>
</dbReference>
<evidence type="ECO:0000256" key="5">
    <source>
        <dbReference type="ARBA" id="ARBA00023157"/>
    </source>
</evidence>
<dbReference type="HOGENOM" id="CLU_006842_7_6_1"/>
<dbReference type="PANTHER" id="PTHR24276:SF98">
    <property type="entry name" value="FI18310P1-RELATED"/>
    <property type="match status" value="1"/>
</dbReference>
<dbReference type="GO" id="GO:0007618">
    <property type="term" value="P:mating"/>
    <property type="evidence" value="ECO:0007669"/>
    <property type="project" value="EnsemblMetazoa"/>
</dbReference>
<keyword evidence="3" id="KW-0378">Hydrolase</keyword>
<keyword evidence="1" id="KW-0645">Protease</keyword>